<evidence type="ECO:0000256" key="4">
    <source>
        <dbReference type="ARBA" id="ARBA00023163"/>
    </source>
</evidence>
<dbReference type="PROSITE" id="PS51032">
    <property type="entry name" value="AP2_ERF"/>
    <property type="match status" value="1"/>
</dbReference>
<keyword evidence="3" id="KW-0238">DNA-binding</keyword>
<protein>
    <recommendedName>
        <fullName evidence="7">AP2/ERF domain-containing protein</fullName>
    </recommendedName>
</protein>
<evidence type="ECO:0000313" key="8">
    <source>
        <dbReference type="EnsemblPlants" id="HORVU.MOREX.r3.1HG0058960.1.CDS1"/>
    </source>
</evidence>
<evidence type="ECO:0000256" key="3">
    <source>
        <dbReference type="ARBA" id="ARBA00023125"/>
    </source>
</evidence>
<evidence type="ECO:0000259" key="7">
    <source>
        <dbReference type="PROSITE" id="PS51032"/>
    </source>
</evidence>
<name>A0A8I6WJT5_HORVV</name>
<reference evidence="8" key="2">
    <citation type="submission" date="2020-10" db="EMBL/GenBank/DDBJ databases">
        <authorList>
            <person name="Scholz U."/>
            <person name="Mascher M."/>
            <person name="Fiebig A."/>
        </authorList>
    </citation>
    <scope>NUCLEOTIDE SEQUENCE [LARGE SCALE GENOMIC DNA]</scope>
    <source>
        <strain evidence="8">cv. Morex</strain>
    </source>
</reference>
<dbReference type="Proteomes" id="UP000011116">
    <property type="component" value="Chromosome 1H"/>
</dbReference>
<keyword evidence="9" id="KW-1185">Reference proteome</keyword>
<feature type="region of interest" description="Disordered" evidence="6">
    <location>
        <begin position="178"/>
        <end position="198"/>
    </location>
</feature>
<proteinExistence type="predicted"/>
<keyword evidence="2" id="KW-0805">Transcription regulation</keyword>
<dbReference type="InterPro" id="IPR016177">
    <property type="entry name" value="DNA-bd_dom_sf"/>
</dbReference>
<evidence type="ECO:0000313" key="9">
    <source>
        <dbReference type="Proteomes" id="UP000011116"/>
    </source>
</evidence>
<evidence type="ECO:0000256" key="1">
    <source>
        <dbReference type="ARBA" id="ARBA00004123"/>
    </source>
</evidence>
<dbReference type="PANTHER" id="PTHR31194:SF189">
    <property type="entry name" value="AP2_ERF DOMAIN-CONTAINING PROTEIN"/>
    <property type="match status" value="1"/>
</dbReference>
<dbReference type="PANTHER" id="PTHR31194">
    <property type="entry name" value="SHN SHINE , DNA BINDING / TRANSCRIPTION FACTOR"/>
    <property type="match status" value="1"/>
</dbReference>
<dbReference type="EnsemblPlants" id="HORVU.MOREX.r3.1HG0058960.1">
    <property type="protein sequence ID" value="HORVU.MOREX.r3.1HG0058960.1.CDS1"/>
    <property type="gene ID" value="HORVU.MOREX.r3.1HG0058960"/>
</dbReference>
<keyword evidence="5" id="KW-0539">Nucleus</keyword>
<evidence type="ECO:0000256" key="2">
    <source>
        <dbReference type="ARBA" id="ARBA00023015"/>
    </source>
</evidence>
<evidence type="ECO:0000256" key="5">
    <source>
        <dbReference type="ARBA" id="ARBA00023242"/>
    </source>
</evidence>
<dbReference type="GO" id="GO:0003677">
    <property type="term" value="F:DNA binding"/>
    <property type="evidence" value="ECO:0007669"/>
    <property type="project" value="UniProtKB-KW"/>
</dbReference>
<dbReference type="GO" id="GO:0003700">
    <property type="term" value="F:DNA-binding transcription factor activity"/>
    <property type="evidence" value="ECO:0007669"/>
    <property type="project" value="InterPro"/>
</dbReference>
<organism evidence="8 9">
    <name type="scientific">Hordeum vulgare subsp. vulgare</name>
    <name type="common">Domesticated barley</name>
    <dbReference type="NCBI Taxonomy" id="112509"/>
    <lineage>
        <taxon>Eukaryota</taxon>
        <taxon>Viridiplantae</taxon>
        <taxon>Streptophyta</taxon>
        <taxon>Embryophyta</taxon>
        <taxon>Tracheophyta</taxon>
        <taxon>Spermatophyta</taxon>
        <taxon>Magnoliopsida</taxon>
        <taxon>Liliopsida</taxon>
        <taxon>Poales</taxon>
        <taxon>Poaceae</taxon>
        <taxon>BOP clade</taxon>
        <taxon>Pooideae</taxon>
        <taxon>Triticodae</taxon>
        <taxon>Triticeae</taxon>
        <taxon>Hordeinae</taxon>
        <taxon>Hordeum</taxon>
    </lineage>
</organism>
<reference evidence="9" key="1">
    <citation type="journal article" date="2012" name="Nature">
        <title>A physical, genetic and functional sequence assembly of the barley genome.</title>
        <authorList>
            <consortium name="The International Barley Genome Sequencing Consortium"/>
            <person name="Mayer K.F."/>
            <person name="Waugh R."/>
            <person name="Brown J.W."/>
            <person name="Schulman A."/>
            <person name="Langridge P."/>
            <person name="Platzer M."/>
            <person name="Fincher G.B."/>
            <person name="Muehlbauer G.J."/>
            <person name="Sato K."/>
            <person name="Close T.J."/>
            <person name="Wise R.P."/>
            <person name="Stein N."/>
        </authorList>
    </citation>
    <scope>NUCLEOTIDE SEQUENCE [LARGE SCALE GENOMIC DNA]</scope>
    <source>
        <strain evidence="9">cv. Morex</strain>
    </source>
</reference>
<dbReference type="GO" id="GO:0005634">
    <property type="term" value="C:nucleus"/>
    <property type="evidence" value="ECO:0007669"/>
    <property type="project" value="UniProtKB-SubCell"/>
</dbReference>
<accession>A0A8I6WJT5</accession>
<comment type="subcellular location">
    <subcellularLocation>
        <location evidence="1">Nucleus</location>
    </subcellularLocation>
</comment>
<feature type="compositionally biased region" description="Acidic residues" evidence="6">
    <location>
        <begin position="183"/>
        <end position="198"/>
    </location>
</feature>
<dbReference type="SMART" id="SM00380">
    <property type="entry name" value="AP2"/>
    <property type="match status" value="1"/>
</dbReference>
<dbReference type="CDD" id="cd00018">
    <property type="entry name" value="AP2"/>
    <property type="match status" value="1"/>
</dbReference>
<evidence type="ECO:0000256" key="6">
    <source>
        <dbReference type="SAM" id="MobiDB-lite"/>
    </source>
</evidence>
<dbReference type="InterPro" id="IPR001471">
    <property type="entry name" value="AP2/ERF_dom"/>
</dbReference>
<dbReference type="Gene3D" id="3.30.730.10">
    <property type="entry name" value="AP2/ERF domain"/>
    <property type="match status" value="1"/>
</dbReference>
<dbReference type="InterPro" id="IPR036955">
    <property type="entry name" value="AP2/ERF_dom_sf"/>
</dbReference>
<dbReference type="SUPFAM" id="SSF54171">
    <property type="entry name" value="DNA-binding domain"/>
    <property type="match status" value="1"/>
</dbReference>
<reference evidence="8" key="3">
    <citation type="submission" date="2022-01" db="UniProtKB">
        <authorList>
            <consortium name="EnsemblPlants"/>
        </authorList>
    </citation>
    <scope>IDENTIFICATION</scope>
    <source>
        <strain evidence="8">subsp. vulgare</strain>
    </source>
</reference>
<dbReference type="AlphaFoldDB" id="A0A8I6WJT5"/>
<dbReference type="InterPro" id="IPR050913">
    <property type="entry name" value="AP2/ERF_ERF"/>
</dbReference>
<dbReference type="Gramene" id="HORVU.MOREX.r3.1HG0058960.1">
    <property type="protein sequence ID" value="HORVU.MOREX.r3.1HG0058960.1.CDS1"/>
    <property type="gene ID" value="HORVU.MOREX.r3.1HG0058960"/>
</dbReference>
<sequence>MPPRRRSASGYRGVRQRPHGGFYAEIRSGDLRLSLGTYDTAHEADRAFDAAAWRLGRPSRQMNFQDVQTLQQALDLAPPPRLNSAQDRAEHNALQRRLLIAQEDERVMAEWRRRHPEDVAYEQQYWASRREEDTRRRREERLDRRRRKALACAQADLVNAGGRSFFTEEDERWLDCWLSTSDDTNDDDDGADDWSDWD</sequence>
<keyword evidence="4" id="KW-0804">Transcription</keyword>
<feature type="domain" description="AP2/ERF" evidence="7">
    <location>
        <begin position="10"/>
        <end position="65"/>
    </location>
</feature>